<dbReference type="InterPro" id="IPR011042">
    <property type="entry name" value="6-blade_b-propeller_TolB-like"/>
</dbReference>
<dbReference type="Proteomes" id="UP000695022">
    <property type="component" value="Unplaced"/>
</dbReference>
<gene>
    <name evidence="5" type="primary">LOC106805451</name>
</gene>
<sequence length="727" mass="77660">MGPEEKIQELISESIFLEARLKEAANPNEVDKLVYDHIEKYEKYFVAPDFVEGLHWLNTSKPLSIHGDLHGKVTVLDFWTYCCINCMHILPDLHQLESHHSIQDGLVIIGVHSAKFDNEKHADNIASAVVRYGISHAVVNDPELTMWNALHVCAWPTVAILGPDGQLLLVMMGEGHAQTMLHFTGATLSYFRRRGRISSHDIDSKLLRDSLFEAELLFPGKVAVDSSGARLAISDTGHNRVVVVDRKGVVVHCVGGRKSGFRDGSSAEARLNAPQGLCWSDDCLYVADTENHAVRHIDLRAGAVTTVAGTGQMGHDREGGKQGREQPISSPWDVCLGCSPGADARNVLFIAAAGTHQIWALFLTDATWWKNRAVLSGTCVAIAGSGAEENRNNSYAHRAGFAQPSGLSLDEDGSSLYIADSESSSIRRLSLLDGAVSGVVGGAKNPRNLFAFGDVDGVGMDAKLQHALGVALNPVNGNVYVADSYNHKIKFIDLATRRCSMLCGAGTPGNSTGTYAETSFSEPGGLASAPCGELLYVADTNNNCVKLVNLREKTVRQFNVTSAASVAVKEVTSALSSASVTTSEAASASSGDSGTMTAAVDEQVSISMSPNSRLTVHIRLDAPTGSAVALTEGAPSRWKVTLPDDATVVVGDQSQLHGNLRSVEAMPRIALTVAPCAEESTFIDVECTAYVCSGSLCSVKSRSWHIAVKVDPGSGVCEKDVRLVLRL</sequence>
<dbReference type="PANTHER" id="PTHR46388">
    <property type="entry name" value="NHL REPEAT-CONTAINING PROTEIN 2"/>
    <property type="match status" value="1"/>
</dbReference>
<dbReference type="SUPFAM" id="SSF101898">
    <property type="entry name" value="NHL repeat"/>
    <property type="match status" value="1"/>
</dbReference>
<dbReference type="RefSeq" id="XP_014662525.1">
    <property type="nucleotide sequence ID" value="XM_014807039.1"/>
</dbReference>
<dbReference type="Gene3D" id="2.120.10.30">
    <property type="entry name" value="TolB, C-terminal domain"/>
    <property type="match status" value="3"/>
</dbReference>
<feature type="repeat" description="NHL" evidence="2">
    <location>
        <begin position="455"/>
        <end position="495"/>
    </location>
</feature>
<name>A0ABM1DRF4_PRICU</name>
<dbReference type="GeneID" id="106805451"/>
<dbReference type="Pfam" id="PF01436">
    <property type="entry name" value="NHL"/>
    <property type="match status" value="1"/>
</dbReference>
<dbReference type="CDD" id="cd14951">
    <property type="entry name" value="NHL-2_like"/>
    <property type="match status" value="1"/>
</dbReference>
<evidence type="ECO:0000256" key="2">
    <source>
        <dbReference type="PROSITE-ProRule" id="PRU00504"/>
    </source>
</evidence>
<protein>
    <submittedName>
        <fullName evidence="5">NHL repeat-containing protein 2-like</fullName>
    </submittedName>
</protein>
<dbReference type="InterPro" id="IPR045302">
    <property type="entry name" value="NHL2_NHL_rpt_dom"/>
</dbReference>
<dbReference type="Pfam" id="PF13905">
    <property type="entry name" value="Thioredoxin_8"/>
    <property type="match status" value="1"/>
</dbReference>
<dbReference type="InterPro" id="IPR036249">
    <property type="entry name" value="Thioredoxin-like_sf"/>
</dbReference>
<accession>A0ABM1DRF4</accession>
<dbReference type="Gene3D" id="3.40.30.10">
    <property type="entry name" value="Glutaredoxin"/>
    <property type="match status" value="1"/>
</dbReference>
<keyword evidence="4" id="KW-1185">Reference proteome</keyword>
<proteinExistence type="predicted"/>
<evidence type="ECO:0000313" key="5">
    <source>
        <dbReference type="RefSeq" id="XP_014662525.1"/>
    </source>
</evidence>
<dbReference type="SUPFAM" id="SSF52833">
    <property type="entry name" value="Thioredoxin-like"/>
    <property type="match status" value="1"/>
</dbReference>
<dbReference type="InterPro" id="IPR013766">
    <property type="entry name" value="Thioredoxin_domain"/>
</dbReference>
<feature type="domain" description="Thioredoxin" evidence="3">
    <location>
        <begin position="36"/>
        <end position="189"/>
    </location>
</feature>
<evidence type="ECO:0000259" key="3">
    <source>
        <dbReference type="PROSITE" id="PS51352"/>
    </source>
</evidence>
<organism evidence="4 5">
    <name type="scientific">Priapulus caudatus</name>
    <name type="common">Priapulid worm</name>
    <dbReference type="NCBI Taxonomy" id="37621"/>
    <lineage>
        <taxon>Eukaryota</taxon>
        <taxon>Metazoa</taxon>
        <taxon>Ecdysozoa</taxon>
        <taxon>Scalidophora</taxon>
        <taxon>Priapulida</taxon>
        <taxon>Priapulimorpha</taxon>
        <taxon>Priapulimorphida</taxon>
        <taxon>Priapulidae</taxon>
        <taxon>Priapulus</taxon>
    </lineage>
</organism>
<reference evidence="5" key="1">
    <citation type="submission" date="2025-08" db="UniProtKB">
        <authorList>
            <consortium name="RefSeq"/>
        </authorList>
    </citation>
    <scope>IDENTIFICATION</scope>
</reference>
<dbReference type="InterPro" id="IPR001258">
    <property type="entry name" value="NHL_repeat"/>
</dbReference>
<dbReference type="InterPro" id="IPR012336">
    <property type="entry name" value="Thioredoxin-like_fold"/>
</dbReference>
<dbReference type="PROSITE" id="PS51352">
    <property type="entry name" value="THIOREDOXIN_2"/>
    <property type="match status" value="1"/>
</dbReference>
<evidence type="ECO:0000256" key="1">
    <source>
        <dbReference type="ARBA" id="ARBA00022737"/>
    </source>
</evidence>
<dbReference type="PROSITE" id="PS51125">
    <property type="entry name" value="NHL"/>
    <property type="match status" value="1"/>
</dbReference>
<evidence type="ECO:0000313" key="4">
    <source>
        <dbReference type="Proteomes" id="UP000695022"/>
    </source>
</evidence>
<keyword evidence="1" id="KW-0677">Repeat</keyword>
<dbReference type="PANTHER" id="PTHR46388:SF2">
    <property type="entry name" value="NHL REPEAT-CONTAINING PROTEIN 2"/>
    <property type="match status" value="1"/>
</dbReference>